<evidence type="ECO:0000259" key="17">
    <source>
        <dbReference type="Pfam" id="PF02874"/>
    </source>
</evidence>
<keyword evidence="5 11" id="KW-0375">Hydrogen ion transport</keyword>
<evidence type="ECO:0000256" key="7">
    <source>
        <dbReference type="ARBA" id="ARBA00023065"/>
    </source>
</evidence>
<dbReference type="GO" id="GO:0045259">
    <property type="term" value="C:proton-transporting ATP synthase complex"/>
    <property type="evidence" value="ECO:0007669"/>
    <property type="project" value="UniProtKB-KW"/>
</dbReference>
<reference evidence="18" key="2">
    <citation type="journal article" date="2014" name="Mitochondrial DNA">
        <title>Mitochondrial genome sequence of the potato powdery scab pathogen Spongospora subterranea.</title>
        <authorList>
            <person name="Gutierrez P."/>
            <person name="Bulman S."/>
            <person name="Alzate J."/>
            <person name="Ortiz M.C."/>
            <person name="Marin M."/>
        </authorList>
    </citation>
    <scope>NUCLEOTIDE SEQUENCE</scope>
</reference>
<dbReference type="NCBIfam" id="NF009884">
    <property type="entry name" value="PRK13343.1"/>
    <property type="match status" value="1"/>
</dbReference>
<evidence type="ECO:0000256" key="12">
    <source>
        <dbReference type="RuleBase" id="RU000342"/>
    </source>
</evidence>
<dbReference type="InterPro" id="IPR036121">
    <property type="entry name" value="ATPase_F1/V1/A1_a/bsu_N_sf"/>
</dbReference>
<evidence type="ECO:0000259" key="15">
    <source>
        <dbReference type="Pfam" id="PF00006"/>
    </source>
</evidence>
<dbReference type="PANTHER" id="PTHR48082:SF2">
    <property type="entry name" value="ATP SYNTHASE SUBUNIT ALPHA, MITOCHONDRIAL"/>
    <property type="match status" value="1"/>
</dbReference>
<evidence type="ECO:0000256" key="6">
    <source>
        <dbReference type="ARBA" id="ARBA00022840"/>
    </source>
</evidence>
<reference evidence="18" key="1">
    <citation type="submission" date="2013-10" db="EMBL/GenBank/DDBJ databases">
        <authorList>
            <person name="Gutierrez P.A."/>
            <person name="Alzate J.F."/>
            <person name="Mauricio M."/>
        </authorList>
    </citation>
    <scope>NUCLEOTIDE SEQUENCE</scope>
</reference>
<dbReference type="InterPro" id="IPR000793">
    <property type="entry name" value="ATP_synth_asu_C"/>
</dbReference>
<dbReference type="GO" id="GO:0005524">
    <property type="term" value="F:ATP binding"/>
    <property type="evidence" value="ECO:0007669"/>
    <property type="project" value="UniProtKB-KW"/>
</dbReference>
<proteinExistence type="inferred from homology"/>
<evidence type="ECO:0000259" key="16">
    <source>
        <dbReference type="Pfam" id="PF00306"/>
    </source>
</evidence>
<dbReference type="InterPro" id="IPR000194">
    <property type="entry name" value="ATPase_F1/V1/A1_a/bsu_nucl-bd"/>
</dbReference>
<comment type="subunit">
    <text evidence="14">F-type ATPases have 2 components, CF(1) - the catalytic core - and CF(0) - the membrane proton channel. CF(1) has five subunits: alpha(3), beta(3), gamma(1), delta(1), epsilon(1). CF(0) has three main subunits: a, b and c.</text>
</comment>
<dbReference type="GeneID" id="31086252"/>
<dbReference type="Gene3D" id="3.40.50.300">
    <property type="entry name" value="P-loop containing nucleotide triphosphate hydrolases"/>
    <property type="match status" value="1"/>
</dbReference>
<dbReference type="SUPFAM" id="SSF50615">
    <property type="entry name" value="N-terminal domain of alpha and beta subunits of F1 ATP synthase"/>
    <property type="match status" value="1"/>
</dbReference>
<dbReference type="Pfam" id="PF00006">
    <property type="entry name" value="ATP-synt_ab"/>
    <property type="match status" value="1"/>
</dbReference>
<dbReference type="SUPFAM" id="SSF52540">
    <property type="entry name" value="P-loop containing nucleoside triphosphate hydrolases"/>
    <property type="match status" value="1"/>
</dbReference>
<evidence type="ECO:0000256" key="14">
    <source>
        <dbReference type="RuleBase" id="RU004287"/>
    </source>
</evidence>
<dbReference type="CDD" id="cd01132">
    <property type="entry name" value="F1-ATPase_alpha_CD"/>
    <property type="match status" value="1"/>
</dbReference>
<dbReference type="InterPro" id="IPR033732">
    <property type="entry name" value="ATP_synth_F1_a_nt-bd_dom"/>
</dbReference>
<dbReference type="NCBIfam" id="TIGR00962">
    <property type="entry name" value="atpA"/>
    <property type="match status" value="1"/>
</dbReference>
<evidence type="ECO:0000256" key="5">
    <source>
        <dbReference type="ARBA" id="ARBA00022781"/>
    </source>
</evidence>
<accession>A0A096XTV6</accession>
<comment type="function">
    <text evidence="13">Produces ATP from ADP in the presence of a proton gradient across the membrane.</text>
</comment>
<keyword evidence="7 11" id="KW-0406">Ion transport</keyword>
<dbReference type="InterPro" id="IPR027417">
    <property type="entry name" value="P-loop_NTPase"/>
</dbReference>
<dbReference type="RefSeq" id="YP_009350058.1">
    <property type="nucleotide sequence ID" value="NC_034004.1"/>
</dbReference>
<dbReference type="Pfam" id="PF02874">
    <property type="entry name" value="ATP-synt_ab_N"/>
    <property type="match status" value="1"/>
</dbReference>
<protein>
    <recommendedName>
        <fullName evidence="13">ATP synthase subunit alpha</fullName>
    </recommendedName>
</protein>
<dbReference type="InterPro" id="IPR020003">
    <property type="entry name" value="ATPase_a/bsu_AS"/>
</dbReference>
<feature type="domain" description="ATPase F1/V1/A1 complex alpha/beta subunit N-terminal" evidence="17">
    <location>
        <begin position="29"/>
        <end position="93"/>
    </location>
</feature>
<dbReference type="EMBL" id="KF738139">
    <property type="protein sequence ID" value="AIK19925.1"/>
    <property type="molecule type" value="Genomic_DNA"/>
</dbReference>
<geneLocation type="mitochondrion" evidence="18"/>
<keyword evidence="10 13" id="KW-0066">ATP synthesis</keyword>
<dbReference type="FunFam" id="3.40.50.300:FF:002432">
    <property type="entry name" value="ATP synthase subunit alpha, mitochondrial"/>
    <property type="match status" value="1"/>
</dbReference>
<dbReference type="CDD" id="cd18113">
    <property type="entry name" value="ATP-synt_F1_alpha_C"/>
    <property type="match status" value="1"/>
</dbReference>
<keyword evidence="8" id="KW-0472">Membrane</keyword>
<keyword evidence="3 11" id="KW-0813">Transport</keyword>
<dbReference type="FunFam" id="2.40.30.20:FF:000001">
    <property type="entry name" value="ATP synthase subunit alpha"/>
    <property type="match status" value="1"/>
</dbReference>
<dbReference type="InterPro" id="IPR023366">
    <property type="entry name" value="ATP_synth_asu-like_sf"/>
</dbReference>
<dbReference type="PIRSF" id="PIRSF039088">
    <property type="entry name" value="F_ATPase_subunit_alpha"/>
    <property type="match status" value="1"/>
</dbReference>
<evidence type="ECO:0000256" key="8">
    <source>
        <dbReference type="ARBA" id="ARBA00023136"/>
    </source>
</evidence>
<dbReference type="InterPro" id="IPR038376">
    <property type="entry name" value="ATP_synth_asu_C_sf"/>
</dbReference>
<feature type="domain" description="ATPase F1/V1/A1 complex alpha/beta subunit nucleotide-binding" evidence="15">
    <location>
        <begin position="151"/>
        <end position="374"/>
    </location>
</feature>
<organism evidence="18">
    <name type="scientific">Spongospora subterranea</name>
    <dbReference type="NCBI Taxonomy" id="70186"/>
    <lineage>
        <taxon>Eukaryota</taxon>
        <taxon>Sar</taxon>
        <taxon>Rhizaria</taxon>
        <taxon>Endomyxa</taxon>
        <taxon>Phytomyxea</taxon>
        <taxon>Plasmodiophorida</taxon>
        <taxon>Plasmodiophoridae</taxon>
        <taxon>Spongospora</taxon>
    </lineage>
</organism>
<keyword evidence="9 13" id="KW-0139">CF(1)</keyword>
<dbReference type="SUPFAM" id="SSF47917">
    <property type="entry name" value="C-terminal domain of alpha and beta subunits of F1 ATP synthase"/>
    <property type="match status" value="1"/>
</dbReference>
<dbReference type="InterPro" id="IPR005294">
    <property type="entry name" value="ATP_synth_F1_asu"/>
</dbReference>
<comment type="subcellular location">
    <subcellularLocation>
        <location evidence="1">Membrane</location>
    </subcellularLocation>
    <subcellularLocation>
        <location evidence="12">Mitochondrion</location>
    </subcellularLocation>
</comment>
<feature type="domain" description="ATP synthase alpha subunit C-terminal" evidence="16">
    <location>
        <begin position="381"/>
        <end position="503"/>
    </location>
</feature>
<evidence type="ECO:0000256" key="1">
    <source>
        <dbReference type="ARBA" id="ARBA00004370"/>
    </source>
</evidence>
<comment type="similarity">
    <text evidence="2 11">Belongs to the ATPase alpha/beta chains family.</text>
</comment>
<evidence type="ECO:0000256" key="2">
    <source>
        <dbReference type="ARBA" id="ARBA00008936"/>
    </source>
</evidence>
<dbReference type="PROSITE" id="PS00152">
    <property type="entry name" value="ATPASE_ALPHA_BETA"/>
    <property type="match status" value="1"/>
</dbReference>
<keyword evidence="12 18" id="KW-0496">Mitochondrion</keyword>
<evidence type="ECO:0000256" key="9">
    <source>
        <dbReference type="ARBA" id="ARBA00023196"/>
    </source>
</evidence>
<evidence type="ECO:0000256" key="11">
    <source>
        <dbReference type="RuleBase" id="RU000339"/>
    </source>
</evidence>
<keyword evidence="4 13" id="KW-0547">Nucleotide-binding</keyword>
<dbReference type="AlphaFoldDB" id="A0A096XTV6"/>
<evidence type="ECO:0000256" key="3">
    <source>
        <dbReference type="ARBA" id="ARBA00022448"/>
    </source>
</evidence>
<dbReference type="Pfam" id="PF00306">
    <property type="entry name" value="ATP-synt_ab_C"/>
    <property type="match status" value="1"/>
</dbReference>
<evidence type="ECO:0000256" key="10">
    <source>
        <dbReference type="ARBA" id="ARBA00023310"/>
    </source>
</evidence>
<dbReference type="FunFam" id="1.20.150.20:FF:000001">
    <property type="entry name" value="ATP synthase subunit alpha"/>
    <property type="match status" value="1"/>
</dbReference>
<dbReference type="HAMAP" id="MF_01346">
    <property type="entry name" value="ATP_synth_alpha_bact"/>
    <property type="match status" value="1"/>
</dbReference>
<keyword evidence="6 13" id="KW-0067">ATP-binding</keyword>
<dbReference type="GO" id="GO:0043531">
    <property type="term" value="F:ADP binding"/>
    <property type="evidence" value="ECO:0007669"/>
    <property type="project" value="TreeGrafter"/>
</dbReference>
<evidence type="ECO:0000313" key="18">
    <source>
        <dbReference type="EMBL" id="AIK19925.1"/>
    </source>
</evidence>
<dbReference type="Gene3D" id="1.20.150.20">
    <property type="entry name" value="ATP synthase alpha/beta chain, C-terminal domain"/>
    <property type="match status" value="1"/>
</dbReference>
<gene>
    <name evidence="18" type="primary">atp1</name>
</gene>
<dbReference type="GO" id="GO:0046933">
    <property type="term" value="F:proton-transporting ATP synthase activity, rotational mechanism"/>
    <property type="evidence" value="ECO:0007669"/>
    <property type="project" value="InterPro"/>
</dbReference>
<dbReference type="GO" id="GO:0005739">
    <property type="term" value="C:mitochondrion"/>
    <property type="evidence" value="ECO:0007669"/>
    <property type="project" value="UniProtKB-SubCell"/>
</dbReference>
<name>A0A096XTV6_9EUKA</name>
<dbReference type="PANTHER" id="PTHR48082">
    <property type="entry name" value="ATP SYNTHASE SUBUNIT ALPHA, MITOCHONDRIAL"/>
    <property type="match status" value="1"/>
</dbReference>
<dbReference type="Gene3D" id="2.40.30.20">
    <property type="match status" value="1"/>
</dbReference>
<dbReference type="CDD" id="cd18116">
    <property type="entry name" value="ATP-synt_F1_alpha_N"/>
    <property type="match status" value="1"/>
</dbReference>
<evidence type="ECO:0000256" key="4">
    <source>
        <dbReference type="ARBA" id="ARBA00022741"/>
    </source>
</evidence>
<evidence type="ECO:0000256" key="13">
    <source>
        <dbReference type="RuleBase" id="RU003551"/>
    </source>
</evidence>
<dbReference type="InterPro" id="IPR004100">
    <property type="entry name" value="ATPase_F1/V1/A1_a/bsu_N"/>
</dbReference>
<sequence>MHKLNISELSNLLETQIKQTVTKKISLIETGKVLTIGDGIARIYGLKNVKAGEMVEFNSGIKGMALNLESDNVGVVVFGNDKFIFEGELVKRTKNIVSVPTGVSLLGRTIDALGNPIDGKGAIKSDKLGRVEVKAPGIIPRKSVSEPMQTGLKAVDSLVPIGRGQRELIIGDRQTGKTAIAIDTILNQKQLNAKADDLNKLYCIYVAVGQKRSTVAQLVSILEREDAFSYTIIVAATASEAAPLQFLAPYTGCTIGEYFRDNKKHALIIYDDLSKQAVAYRQMSLLLRRPPGREAYPGDVFYLHSRLLERAAKLNADYGSGSLTALPIIETQAGDVSAYIPTNVISITDGQIFLEAELFYKGIRPAINVGLSVSRVGSAAQIKAMKQVAGSLKLELAQYREVEAFAQFGSDLDASTQHTLNRGARLIELLKQNQYIPMPIEYQVIIVYAGMRGFLDKVAVSNITRFEHALVELLKTKYTNFLDEIRTKKVISPELDLKLKEFFISEKFL</sequence>